<evidence type="ECO:0000313" key="1">
    <source>
        <dbReference type="EMBL" id="KAK1656440.1"/>
    </source>
</evidence>
<accession>A0AAJ0A8F1</accession>
<protein>
    <submittedName>
        <fullName evidence="1">Uncharacterized protein</fullName>
    </submittedName>
</protein>
<dbReference type="AlphaFoldDB" id="A0AAJ0A8F1"/>
<keyword evidence="2" id="KW-1185">Reference proteome</keyword>
<dbReference type="RefSeq" id="XP_060452484.1">
    <property type="nucleotide sequence ID" value="XM_060595234.1"/>
</dbReference>
<evidence type="ECO:0000313" key="2">
    <source>
        <dbReference type="Proteomes" id="UP001243989"/>
    </source>
</evidence>
<dbReference type="Pfam" id="PF11578">
    <property type="entry name" value="DUF3237"/>
    <property type="match status" value="1"/>
</dbReference>
<sequence>SSIEAGVDASSTHFPYPTISIPPPLAEFDFRVAVRFDAQETKTTAEGVEEAELAEGVRGSWSGSLGSGAVIAGGHDLDMTTLKDKSLHEIVTAFKLRTSDGEPAVLEMDTRGLLCGPTDVLDGIAHRSESEARIDPRRYSYRVTVNLSTTDERYVEKVRGVLWVGSGIWDRDELVIEYEVLQRDDIDYVADMLIVSIELAEYNLYESGRIEVDQCVRSFLFIGLF</sequence>
<dbReference type="Gene3D" id="2.40.160.20">
    <property type="match status" value="1"/>
</dbReference>
<proteinExistence type="predicted"/>
<organism evidence="1 2">
    <name type="scientific">Colletotrichum phormii</name>
    <dbReference type="NCBI Taxonomy" id="359342"/>
    <lineage>
        <taxon>Eukaryota</taxon>
        <taxon>Fungi</taxon>
        <taxon>Dikarya</taxon>
        <taxon>Ascomycota</taxon>
        <taxon>Pezizomycotina</taxon>
        <taxon>Sordariomycetes</taxon>
        <taxon>Hypocreomycetidae</taxon>
        <taxon>Glomerellales</taxon>
        <taxon>Glomerellaceae</taxon>
        <taxon>Colletotrichum</taxon>
        <taxon>Colletotrichum acutatum species complex</taxon>
    </lineage>
</organism>
<dbReference type="InterPro" id="IPR020915">
    <property type="entry name" value="UPF0311"/>
</dbReference>
<dbReference type="GeneID" id="85480096"/>
<dbReference type="PANTHER" id="PTHR37315:SF1">
    <property type="entry name" value="UPF0311 PROTEIN BLR7842"/>
    <property type="match status" value="1"/>
</dbReference>
<dbReference type="Proteomes" id="UP001243989">
    <property type="component" value="Unassembled WGS sequence"/>
</dbReference>
<name>A0AAJ0A8F1_9PEZI</name>
<feature type="non-terminal residue" evidence="1">
    <location>
        <position position="1"/>
    </location>
</feature>
<reference evidence="1" key="1">
    <citation type="submission" date="2021-06" db="EMBL/GenBank/DDBJ databases">
        <title>Comparative genomics, transcriptomics and evolutionary studies reveal genomic signatures of adaptation to plant cell wall in hemibiotrophic fungi.</title>
        <authorList>
            <consortium name="DOE Joint Genome Institute"/>
            <person name="Baroncelli R."/>
            <person name="Diaz J.F."/>
            <person name="Benocci T."/>
            <person name="Peng M."/>
            <person name="Battaglia E."/>
            <person name="Haridas S."/>
            <person name="Andreopoulos W."/>
            <person name="Labutti K."/>
            <person name="Pangilinan J."/>
            <person name="Floch G.L."/>
            <person name="Makela M.R."/>
            <person name="Henrissat B."/>
            <person name="Grigoriev I.V."/>
            <person name="Crouch J.A."/>
            <person name="De Vries R.P."/>
            <person name="Sukno S.A."/>
            <person name="Thon M.R."/>
        </authorList>
    </citation>
    <scope>NUCLEOTIDE SEQUENCE</scope>
    <source>
        <strain evidence="1">CBS 102054</strain>
    </source>
</reference>
<gene>
    <name evidence="1" type="ORF">BDP81DRAFT_487977</name>
</gene>
<comment type="caution">
    <text evidence="1">The sequence shown here is derived from an EMBL/GenBank/DDBJ whole genome shotgun (WGS) entry which is preliminary data.</text>
</comment>
<dbReference type="EMBL" id="JAHMHQ010000001">
    <property type="protein sequence ID" value="KAK1656440.1"/>
    <property type="molecule type" value="Genomic_DNA"/>
</dbReference>
<dbReference type="PANTHER" id="PTHR37315">
    <property type="entry name" value="UPF0311 PROTEIN BLR7842"/>
    <property type="match status" value="1"/>
</dbReference>